<evidence type="ECO:0000256" key="2">
    <source>
        <dbReference type="ARBA" id="ARBA00008814"/>
    </source>
</evidence>
<evidence type="ECO:0000256" key="4">
    <source>
        <dbReference type="ARBA" id="ARBA00022729"/>
    </source>
</evidence>
<dbReference type="SUPFAM" id="SSF53807">
    <property type="entry name" value="Helical backbone' metal receptor"/>
    <property type="match status" value="1"/>
</dbReference>
<dbReference type="PROSITE" id="PS51257">
    <property type="entry name" value="PROKAR_LIPOPROTEIN"/>
    <property type="match status" value="1"/>
</dbReference>
<organism evidence="7 8">
    <name type="scientific">Virgisporangium aliadipatigenens</name>
    <dbReference type="NCBI Taxonomy" id="741659"/>
    <lineage>
        <taxon>Bacteria</taxon>
        <taxon>Bacillati</taxon>
        <taxon>Actinomycetota</taxon>
        <taxon>Actinomycetes</taxon>
        <taxon>Micromonosporales</taxon>
        <taxon>Micromonosporaceae</taxon>
        <taxon>Virgisporangium</taxon>
    </lineage>
</organism>
<name>A0A8J3YJ66_9ACTN</name>
<evidence type="ECO:0000256" key="1">
    <source>
        <dbReference type="ARBA" id="ARBA00004196"/>
    </source>
</evidence>
<gene>
    <name evidence="7" type="ORF">Val02_18760</name>
</gene>
<comment type="caution">
    <text evidence="7">The sequence shown here is derived from an EMBL/GenBank/DDBJ whole genome shotgun (WGS) entry which is preliminary data.</text>
</comment>
<reference evidence="7" key="1">
    <citation type="submission" date="2021-01" db="EMBL/GenBank/DDBJ databases">
        <title>Whole genome shotgun sequence of Virgisporangium aliadipatigenens NBRC 105644.</title>
        <authorList>
            <person name="Komaki H."/>
            <person name="Tamura T."/>
        </authorList>
    </citation>
    <scope>NUCLEOTIDE SEQUENCE</scope>
    <source>
        <strain evidence="7">NBRC 105644</strain>
    </source>
</reference>
<dbReference type="PROSITE" id="PS51318">
    <property type="entry name" value="TAT"/>
    <property type="match status" value="1"/>
</dbReference>
<protein>
    <submittedName>
        <fullName evidence="7">ABC transporter substrate-binding protein</fullName>
    </submittedName>
</protein>
<dbReference type="PANTHER" id="PTHR30532:SF24">
    <property type="entry name" value="FERRIC ENTEROBACTIN-BINDING PERIPLASMIC PROTEIN FEPB"/>
    <property type="match status" value="1"/>
</dbReference>
<feature type="chain" id="PRO_5035327770" evidence="5">
    <location>
        <begin position="30"/>
        <end position="342"/>
    </location>
</feature>
<accession>A0A8J3YJ66</accession>
<dbReference type="RefSeq" id="WP_203898556.1">
    <property type="nucleotide sequence ID" value="NZ_BOPF01000006.1"/>
</dbReference>
<comment type="subcellular location">
    <subcellularLocation>
        <location evidence="1">Cell envelope</location>
    </subcellularLocation>
</comment>
<keyword evidence="4 5" id="KW-0732">Signal</keyword>
<dbReference type="InterPro" id="IPR051313">
    <property type="entry name" value="Bact_iron-sidero_bind"/>
</dbReference>
<dbReference type="GO" id="GO:0030288">
    <property type="term" value="C:outer membrane-bounded periplasmic space"/>
    <property type="evidence" value="ECO:0007669"/>
    <property type="project" value="TreeGrafter"/>
</dbReference>
<dbReference type="GO" id="GO:1901678">
    <property type="term" value="P:iron coordination entity transport"/>
    <property type="evidence" value="ECO:0007669"/>
    <property type="project" value="UniProtKB-ARBA"/>
</dbReference>
<evidence type="ECO:0000259" key="6">
    <source>
        <dbReference type="PROSITE" id="PS50983"/>
    </source>
</evidence>
<comment type="similarity">
    <text evidence="2">Belongs to the bacterial solute-binding protein 8 family.</text>
</comment>
<sequence>MASRYPQLSATRRSFLAGALGIGAATVLAACGGDDSGSEDSGASGGPFEFTDDRGKKISLPAAPKKIVAQVGAAAALWDFGVQSVGIFGPSKKADGSPDPQAGRIDQSKTTSLGNAWGEFNVEKYLSLAPELLVSVMYGTGKLWYVPDDSASKIEQIAPTVGLEIAKVKLTDAIAKFEKLAAALGADVKASSVTDAKAKFDAATKDLQAAGTAKSDVKVIVLAAAQDNVYCANPVMYPDLQHYVDNKVGLVVPQKPDAESPFWETLSWENVGKYPADVIFLDARTQSLQPDQLKSNAAWAKLPAVVNNQIIPWYSEEPLSYPGYSTKIADLAAGLNKAKKVT</sequence>
<feature type="signal peptide" evidence="5">
    <location>
        <begin position="1"/>
        <end position="29"/>
    </location>
</feature>
<dbReference type="Gene3D" id="3.40.50.1980">
    <property type="entry name" value="Nitrogenase molybdenum iron protein domain"/>
    <property type="match status" value="2"/>
</dbReference>
<feature type="domain" description="Fe/B12 periplasmic-binding" evidence="6">
    <location>
        <begin position="65"/>
        <end position="342"/>
    </location>
</feature>
<dbReference type="InterPro" id="IPR002491">
    <property type="entry name" value="ABC_transptr_periplasmic_BD"/>
</dbReference>
<dbReference type="AlphaFoldDB" id="A0A8J3YJ66"/>
<evidence type="ECO:0000313" key="7">
    <source>
        <dbReference type="EMBL" id="GIJ44990.1"/>
    </source>
</evidence>
<keyword evidence="3" id="KW-0813">Transport</keyword>
<dbReference type="PANTHER" id="PTHR30532">
    <property type="entry name" value="IRON III DICITRATE-BINDING PERIPLASMIC PROTEIN"/>
    <property type="match status" value="1"/>
</dbReference>
<keyword evidence="8" id="KW-1185">Reference proteome</keyword>
<dbReference type="Pfam" id="PF01497">
    <property type="entry name" value="Peripla_BP_2"/>
    <property type="match status" value="1"/>
</dbReference>
<evidence type="ECO:0000313" key="8">
    <source>
        <dbReference type="Proteomes" id="UP000619260"/>
    </source>
</evidence>
<proteinExistence type="inferred from homology"/>
<dbReference type="EMBL" id="BOPF01000006">
    <property type="protein sequence ID" value="GIJ44990.1"/>
    <property type="molecule type" value="Genomic_DNA"/>
</dbReference>
<dbReference type="InterPro" id="IPR006311">
    <property type="entry name" value="TAT_signal"/>
</dbReference>
<dbReference type="PROSITE" id="PS50983">
    <property type="entry name" value="FE_B12_PBP"/>
    <property type="match status" value="1"/>
</dbReference>
<evidence type="ECO:0000256" key="3">
    <source>
        <dbReference type="ARBA" id="ARBA00022448"/>
    </source>
</evidence>
<evidence type="ECO:0000256" key="5">
    <source>
        <dbReference type="SAM" id="SignalP"/>
    </source>
</evidence>
<dbReference type="Proteomes" id="UP000619260">
    <property type="component" value="Unassembled WGS sequence"/>
</dbReference>